<feature type="compositionally biased region" description="Low complexity" evidence="1">
    <location>
        <begin position="68"/>
        <end position="85"/>
    </location>
</feature>
<evidence type="ECO:0000313" key="3">
    <source>
        <dbReference type="Proteomes" id="UP001054857"/>
    </source>
</evidence>
<sequence>MASFNLVQTPASCCPQMRGLRTPPQVACCQASRHAAAPVAYSTVLAAAWLATARNPTSLLCLALPSSSASSSQGASSHGTSTSSSRDTPAPYKWSWQEDLEPTAALELDLSAAPTLRTIPEVTAWLQAAAANAPPRATLTAESVALLNAVVHRLLPYSSTPATAGGATATAAAAECTTSEAARLLEVYSKVSSSQGRTEPAGDLAPPPLVASLLTCLCTPQPAGSSGASSANGSTAMEAASARELADLLWAVSELQEGLPWDERTASVPSSSSASSPTSAEAAAIVEEAATTVPATLQRAVSTRLRNQDFLAPDLCRAVCALGSLAAVTSAITPSSANTAAATTGASTTGQGSLPSAVASSKGFQLNPDLVKELNEEVRFQLTEFHADFEASDLGRLISGMGRLGLGAAVASDEEYRRILMKAVYGKTRS</sequence>
<reference evidence="2 3" key="1">
    <citation type="journal article" date="2021" name="Sci. Rep.">
        <title>Genome sequencing of the multicellular alga Astrephomene provides insights into convergent evolution of germ-soma differentiation.</title>
        <authorList>
            <person name="Yamashita S."/>
            <person name="Yamamoto K."/>
            <person name="Matsuzaki R."/>
            <person name="Suzuki S."/>
            <person name="Yamaguchi H."/>
            <person name="Hirooka S."/>
            <person name="Minakuchi Y."/>
            <person name="Miyagishima S."/>
            <person name="Kawachi M."/>
            <person name="Toyoda A."/>
            <person name="Nozaki H."/>
        </authorList>
    </citation>
    <scope>NUCLEOTIDE SEQUENCE [LARGE SCALE GENOMIC DNA]</scope>
    <source>
        <strain evidence="2 3">NIES-4017</strain>
    </source>
</reference>
<keyword evidence="3" id="KW-1185">Reference proteome</keyword>
<dbReference type="Proteomes" id="UP001054857">
    <property type="component" value="Unassembled WGS sequence"/>
</dbReference>
<feature type="compositionally biased region" description="Low complexity" evidence="1">
    <location>
        <begin position="266"/>
        <end position="282"/>
    </location>
</feature>
<evidence type="ECO:0000256" key="1">
    <source>
        <dbReference type="SAM" id="MobiDB-lite"/>
    </source>
</evidence>
<accession>A0AAD3HN79</accession>
<feature type="region of interest" description="Disordered" evidence="1">
    <location>
        <begin position="261"/>
        <end position="282"/>
    </location>
</feature>
<name>A0AAD3HN79_9CHLO</name>
<proteinExistence type="predicted"/>
<organism evidence="2 3">
    <name type="scientific">Astrephomene gubernaculifera</name>
    <dbReference type="NCBI Taxonomy" id="47775"/>
    <lineage>
        <taxon>Eukaryota</taxon>
        <taxon>Viridiplantae</taxon>
        <taxon>Chlorophyta</taxon>
        <taxon>core chlorophytes</taxon>
        <taxon>Chlorophyceae</taxon>
        <taxon>CS clade</taxon>
        <taxon>Chlamydomonadales</taxon>
        <taxon>Astrephomenaceae</taxon>
        <taxon>Astrephomene</taxon>
    </lineage>
</organism>
<protein>
    <submittedName>
        <fullName evidence="2">Uncharacterized protein</fullName>
    </submittedName>
</protein>
<dbReference type="EMBL" id="BMAR01000015">
    <property type="protein sequence ID" value="GFR46776.1"/>
    <property type="molecule type" value="Genomic_DNA"/>
</dbReference>
<feature type="region of interest" description="Disordered" evidence="1">
    <location>
        <begin position="68"/>
        <end position="92"/>
    </location>
</feature>
<feature type="non-terminal residue" evidence="2">
    <location>
        <position position="430"/>
    </location>
</feature>
<comment type="caution">
    <text evidence="2">The sequence shown here is derived from an EMBL/GenBank/DDBJ whole genome shotgun (WGS) entry which is preliminary data.</text>
</comment>
<dbReference type="AlphaFoldDB" id="A0AAD3HN79"/>
<evidence type="ECO:0000313" key="2">
    <source>
        <dbReference type="EMBL" id="GFR46776.1"/>
    </source>
</evidence>
<gene>
    <name evidence="2" type="ORF">Agub_g8404</name>
</gene>